<sequence>MLVLPIKTLLGHYIYDANRNEILAVSKDLFNYISEVQAGEVCSNSYKSDQEFQLLQSCGYCCDSPLQDVAYPSIDLLKVKLERNLRMITLQLTQSFNFRCDYCIYSENSLYNRTHSHNSMSVSTAKHAIDFFKMHSIDNPNPVVAFYGGEPLLRFSEIKLISQYAEQVFEGKHISFRITTNCSLLSEDMVKFFFDSGHEFYLLISLDGPQQIHDKSRHYANGESSYQAVIDNVHMILDNHPERNKYIHFNAVVDTNNIYKTVSSFINDKDIEACDVQFNYLERNGRIAPYNDKFSSQLNYALFKARIMDERKIEKGNCSDRLASYTLASINQNIKRFAPSNIPTKAIPGGPCEPGVTRLFVTTAGALLPCERVSETTKDMYIGTLDSGFDLGQIEEMINVSKLTSDSCKKCWAFQLCTQCIKSADCKGVISPDYKRTACDNSKRIAFDRLNQKILRFELHRHEVSITTALKRNKR</sequence>
<dbReference type="InterPro" id="IPR013785">
    <property type="entry name" value="Aldolase_TIM"/>
</dbReference>
<protein>
    <recommendedName>
        <fullName evidence="5">Radical SAM core domain-containing protein</fullName>
    </recommendedName>
</protein>
<dbReference type="AlphaFoldDB" id="A0AAW6AHR7"/>
<evidence type="ECO:0000256" key="3">
    <source>
        <dbReference type="ARBA" id="ARBA00023004"/>
    </source>
</evidence>
<dbReference type="Pfam" id="PF04055">
    <property type="entry name" value="Radical_SAM"/>
    <property type="match status" value="1"/>
</dbReference>
<dbReference type="PANTHER" id="PTHR43273:SF8">
    <property type="entry name" value="RADICAL SAM DOMAIN PROTEIN"/>
    <property type="match status" value="1"/>
</dbReference>
<proteinExistence type="predicted"/>
<dbReference type="GO" id="GO:0016491">
    <property type="term" value="F:oxidoreductase activity"/>
    <property type="evidence" value="ECO:0007669"/>
    <property type="project" value="InterPro"/>
</dbReference>
<dbReference type="RefSeq" id="WP_271734451.1">
    <property type="nucleotide sequence ID" value="NZ_JAQLEA010000012.1"/>
</dbReference>
<organism evidence="6 7">
    <name type="scientific">Collinsella aerofaciens</name>
    <dbReference type="NCBI Taxonomy" id="74426"/>
    <lineage>
        <taxon>Bacteria</taxon>
        <taxon>Bacillati</taxon>
        <taxon>Actinomycetota</taxon>
        <taxon>Coriobacteriia</taxon>
        <taxon>Coriobacteriales</taxon>
        <taxon>Coriobacteriaceae</taxon>
        <taxon>Collinsella</taxon>
    </lineage>
</organism>
<gene>
    <name evidence="6" type="ORF">PMW86_01920</name>
</gene>
<dbReference type="EMBL" id="JAQLEC010000004">
    <property type="protein sequence ID" value="MDB1838353.1"/>
    <property type="molecule type" value="Genomic_DNA"/>
</dbReference>
<comment type="caution">
    <text evidence="6">The sequence shown here is derived from an EMBL/GenBank/DDBJ whole genome shotgun (WGS) entry which is preliminary data.</text>
</comment>
<accession>A0AAW6AHR7</accession>
<name>A0AAW6AHR7_9ACTN</name>
<keyword evidence="3" id="KW-0408">Iron</keyword>
<dbReference type="GO" id="GO:0046872">
    <property type="term" value="F:metal ion binding"/>
    <property type="evidence" value="ECO:0007669"/>
    <property type="project" value="UniProtKB-KW"/>
</dbReference>
<keyword evidence="1" id="KW-0949">S-adenosyl-L-methionine</keyword>
<dbReference type="InterPro" id="IPR058240">
    <property type="entry name" value="rSAM_sf"/>
</dbReference>
<reference evidence="6" key="1">
    <citation type="submission" date="2023-01" db="EMBL/GenBank/DDBJ databases">
        <title>Human gut microbiome strain richness.</title>
        <authorList>
            <person name="Chen-Liaw A."/>
        </authorList>
    </citation>
    <scope>NUCLEOTIDE SEQUENCE</scope>
    <source>
        <strain evidence="6">D54st1_D6_D54t1_190329</strain>
    </source>
</reference>
<evidence type="ECO:0000256" key="2">
    <source>
        <dbReference type="ARBA" id="ARBA00022723"/>
    </source>
</evidence>
<dbReference type="InterPro" id="IPR023867">
    <property type="entry name" value="Sulphatase_maturase_rSAM"/>
</dbReference>
<dbReference type="CDD" id="cd01335">
    <property type="entry name" value="Radical_SAM"/>
    <property type="match status" value="1"/>
</dbReference>
<keyword evidence="2" id="KW-0479">Metal-binding</keyword>
<dbReference type="InterPro" id="IPR007197">
    <property type="entry name" value="rSAM"/>
</dbReference>
<dbReference type="GO" id="GO:0051536">
    <property type="term" value="F:iron-sulfur cluster binding"/>
    <property type="evidence" value="ECO:0007669"/>
    <property type="project" value="UniProtKB-KW"/>
</dbReference>
<dbReference type="Gene3D" id="3.20.20.70">
    <property type="entry name" value="Aldolase class I"/>
    <property type="match status" value="1"/>
</dbReference>
<keyword evidence="4" id="KW-0411">Iron-sulfur</keyword>
<evidence type="ECO:0000259" key="5">
    <source>
        <dbReference type="Pfam" id="PF04055"/>
    </source>
</evidence>
<evidence type="ECO:0000256" key="1">
    <source>
        <dbReference type="ARBA" id="ARBA00022691"/>
    </source>
</evidence>
<evidence type="ECO:0000313" key="7">
    <source>
        <dbReference type="Proteomes" id="UP001212741"/>
    </source>
</evidence>
<evidence type="ECO:0000256" key="4">
    <source>
        <dbReference type="ARBA" id="ARBA00023014"/>
    </source>
</evidence>
<feature type="domain" description="Radical SAM core" evidence="5">
    <location>
        <begin position="97"/>
        <end position="239"/>
    </location>
</feature>
<dbReference type="SUPFAM" id="SSF102114">
    <property type="entry name" value="Radical SAM enzymes"/>
    <property type="match status" value="1"/>
</dbReference>
<dbReference type="Proteomes" id="UP001212741">
    <property type="component" value="Unassembled WGS sequence"/>
</dbReference>
<dbReference type="PANTHER" id="PTHR43273">
    <property type="entry name" value="ANAEROBIC SULFATASE-MATURATING ENZYME HOMOLOG ASLB-RELATED"/>
    <property type="match status" value="1"/>
</dbReference>
<evidence type="ECO:0000313" key="6">
    <source>
        <dbReference type="EMBL" id="MDB1838353.1"/>
    </source>
</evidence>